<dbReference type="OrthoDB" id="270286at2759"/>
<dbReference type="Proteomes" id="UP000246078">
    <property type="component" value="Unassembled WGS sequence"/>
</dbReference>
<gene>
    <name evidence="3" type="ORF">C3747_322g13</name>
</gene>
<evidence type="ECO:0000256" key="1">
    <source>
        <dbReference type="SAM" id="SignalP"/>
    </source>
</evidence>
<keyword evidence="1" id="KW-0732">Signal</keyword>
<reference evidence="3 4" key="1">
    <citation type="journal article" date="2018" name="Microb. Genom.">
        <title>Expanding an expanded genome: long-read sequencing of Trypanosoma cruzi.</title>
        <authorList>
            <person name="Berna L."/>
            <person name="Rodriguez M."/>
            <person name="Chiribao M.L."/>
            <person name="Parodi-Talice A."/>
            <person name="Pita S."/>
            <person name="Rijo G."/>
            <person name="Alvarez-Valin F."/>
            <person name="Robello C."/>
        </authorList>
    </citation>
    <scope>NUCLEOTIDE SEQUENCE [LARGE SCALE GENOMIC DNA]</scope>
    <source>
        <strain evidence="3 4">TCC</strain>
    </source>
</reference>
<feature type="signal peptide" evidence="1">
    <location>
        <begin position="1"/>
        <end position="23"/>
    </location>
</feature>
<evidence type="ECO:0000259" key="2">
    <source>
        <dbReference type="Pfam" id="PF13638"/>
    </source>
</evidence>
<dbReference type="PROSITE" id="PS51257">
    <property type="entry name" value="PROKAR_LIPOPROTEIN"/>
    <property type="match status" value="1"/>
</dbReference>
<evidence type="ECO:0000313" key="4">
    <source>
        <dbReference type="Proteomes" id="UP000246078"/>
    </source>
</evidence>
<dbReference type="VEuPathDB" id="TriTrypDB:TCSYLVIO_005365"/>
<dbReference type="VEuPathDB" id="TriTrypDB:TcCLB.511525.29"/>
<dbReference type="Pfam" id="PF13638">
    <property type="entry name" value="PIN_4"/>
    <property type="match status" value="1"/>
</dbReference>
<dbReference type="EMBL" id="PRFC01000322">
    <property type="protein sequence ID" value="PWU92283.1"/>
    <property type="molecule type" value="Genomic_DNA"/>
</dbReference>
<name>A0A2V2VD88_TRYCR</name>
<dbReference type="VEuPathDB" id="TriTrypDB:ECC02_009245"/>
<sequence length="566" mass="64213">MQRGSQGAVALPLLVASSGCASWADVLSSYRKTCELLRGVYQPTTEELYHGLSKMETSWGASLFYYGVIKGTCGYRQPPTRLVSAALERFKRSGNFYAIKRVMEEDVDTTTNEGARSMLVYASFTGMWENAMALYASSERMQNNLADTRILVNILAPNGRWDHALQLLYRRSPPPLSSMFVKPIVRSLGLAEEYERMFRLVAASLAQGHKMDESLFSALLRPLQKEGRWRAALETAEELGIFSLSREIAPKHAAVYGGLCDCLYLANPYFNFTSREIVDDITSRMRPRNNFTDATKKKEKKFRLITTNEMFRSYKRYVSPLSSIYVKLFSLNKAHHRPVSELADEALKHGDTLLVLDTNFLLQCTAKDLPLSHFYPPIRRQYPHLEGKPLEHLVIPFTTVREIYQIIWSPSTQLKRAVRNLLWSRVVTFLKQPSVTVLTFASEFPCISFSAISNLAYLRLNEPAKESDPDLRILNTCLALQHTLRLRKAASLQGVSLISEGTMLFSFLKYHVRRHHRDVRGIATESLLLCTLDKRLSAAADELGIQTFPQFHISESVASETTGKQR</sequence>
<dbReference type="VEuPathDB" id="TriTrypDB:BCY84_08314"/>
<dbReference type="InterPro" id="IPR002716">
    <property type="entry name" value="PIN_dom"/>
</dbReference>
<feature type="domain" description="PIN" evidence="2">
    <location>
        <begin position="354"/>
        <end position="547"/>
    </location>
</feature>
<feature type="chain" id="PRO_5030058688" description="PIN domain-containing protein" evidence="1">
    <location>
        <begin position="24"/>
        <end position="566"/>
    </location>
</feature>
<accession>A0A2V2VD88</accession>
<comment type="caution">
    <text evidence="3">The sequence shown here is derived from an EMBL/GenBank/DDBJ whole genome shotgun (WGS) entry which is preliminary data.</text>
</comment>
<dbReference type="CDD" id="cd18709">
    <property type="entry name" value="PIN_VapC-like"/>
    <property type="match status" value="1"/>
</dbReference>
<dbReference type="VEuPathDB" id="TriTrypDB:TCDM_05813"/>
<protein>
    <recommendedName>
        <fullName evidence="2">PIN domain-containing protein</fullName>
    </recommendedName>
</protein>
<dbReference type="AlphaFoldDB" id="A0A2V2VD88"/>
<dbReference type="VEuPathDB" id="TriTrypDB:C3747_322g13"/>
<evidence type="ECO:0000313" key="3">
    <source>
        <dbReference type="EMBL" id="PWU92283.1"/>
    </source>
</evidence>
<dbReference type="VEuPathDB" id="TriTrypDB:TcCL_ESM00864"/>
<dbReference type="VEuPathDB" id="TriTrypDB:C4B63_80g11"/>
<organism evidence="3 4">
    <name type="scientific">Trypanosoma cruzi</name>
    <dbReference type="NCBI Taxonomy" id="5693"/>
    <lineage>
        <taxon>Eukaryota</taxon>
        <taxon>Discoba</taxon>
        <taxon>Euglenozoa</taxon>
        <taxon>Kinetoplastea</taxon>
        <taxon>Metakinetoplastina</taxon>
        <taxon>Trypanosomatida</taxon>
        <taxon>Trypanosomatidae</taxon>
        <taxon>Trypanosoma</taxon>
        <taxon>Schizotrypanum</taxon>
    </lineage>
</organism>
<dbReference type="InterPro" id="IPR011990">
    <property type="entry name" value="TPR-like_helical_dom_sf"/>
</dbReference>
<dbReference type="VEuPathDB" id="TriTrypDB:TcG_04153"/>
<dbReference type="VEuPathDB" id="TriTrypDB:Tc_MARK_4045"/>
<dbReference type="VEuPathDB" id="TriTrypDB:TcBrA4_0035480"/>
<proteinExistence type="predicted"/>
<dbReference type="Gene3D" id="1.25.40.10">
    <property type="entry name" value="Tetratricopeptide repeat domain"/>
    <property type="match status" value="1"/>
</dbReference>
<dbReference type="Gene3D" id="3.40.50.1010">
    <property type="entry name" value="5'-nuclease"/>
    <property type="match status" value="1"/>
</dbReference>
<dbReference type="VEuPathDB" id="TriTrypDB:TcCLB.508525.40"/>
<dbReference type="SMR" id="A0A2V2VD88"/>
<dbReference type="VEuPathDB" id="TriTrypDB:TcYC6_0049480"/>